<organism evidence="1 2">
    <name type="scientific">Holdemanella biformis</name>
    <dbReference type="NCBI Taxonomy" id="1735"/>
    <lineage>
        <taxon>Bacteria</taxon>
        <taxon>Bacillati</taxon>
        <taxon>Bacillota</taxon>
        <taxon>Erysipelotrichia</taxon>
        <taxon>Erysipelotrichales</taxon>
        <taxon>Erysipelotrichaceae</taxon>
        <taxon>Holdemanella</taxon>
    </lineage>
</organism>
<protein>
    <submittedName>
        <fullName evidence="1">WYL domain-containing protein</fullName>
    </submittedName>
</protein>
<accession>A0A395W7N1</accession>
<dbReference type="EMBL" id="QRYQ01000006">
    <property type="protein sequence ID" value="RGU92299.1"/>
    <property type="molecule type" value="Genomic_DNA"/>
</dbReference>
<gene>
    <name evidence="1" type="ORF">DWW32_04790</name>
</gene>
<sequence>MATIKCPYCSSKIKLERFQYKDIVDSELNDKYVEEKQNQQNYYSGNDTTNIYVDEEMCKKLDQDAVEFGFVRNKNGNAHSPNRNAFISAIMTNYYDEFNVEEEQKKNVIVDTLKQNIPLLNDVSTNRIASCIMAGMDTLASEKIRNKKIIIKLKKTNMNENIYDDIQYNKFFNNSISSISEFYYSMFQSFFKLPQYLREQIIFKKKFKDLRKYIEEGKTIHMKYKKDKNYRNVFPYKIVQSVEESHNYLLCVEKTEDRDNPGNIITMCISYRIDNIGDTIKLSNAPFEITEIQKQALDESISNSPSSAQQEPGEHILVALNSTGVGLLDAIYTFKPTHIEPIKQIREYTIYKVCGSKFQSYTYFKRFGEHAIILNDNSFKQSQLISAQKIINNYNSISSQLEEELNQ</sequence>
<evidence type="ECO:0000313" key="2">
    <source>
        <dbReference type="Proteomes" id="UP000265489"/>
    </source>
</evidence>
<dbReference type="AlphaFoldDB" id="A0A395W7N1"/>
<comment type="caution">
    <text evidence="1">The sequence shown here is derived from an EMBL/GenBank/DDBJ whole genome shotgun (WGS) entry which is preliminary data.</text>
</comment>
<proteinExistence type="predicted"/>
<dbReference type="Proteomes" id="UP000265489">
    <property type="component" value="Unassembled WGS sequence"/>
</dbReference>
<dbReference type="RefSeq" id="WP_118324955.1">
    <property type="nucleotide sequence ID" value="NZ_JAQESM010000014.1"/>
</dbReference>
<evidence type="ECO:0000313" key="1">
    <source>
        <dbReference type="EMBL" id="RGU92299.1"/>
    </source>
</evidence>
<dbReference type="GeneID" id="66579374"/>
<reference evidence="1 2" key="1">
    <citation type="submission" date="2018-08" db="EMBL/GenBank/DDBJ databases">
        <title>A genome reference for cultivated species of the human gut microbiota.</title>
        <authorList>
            <person name="Zou Y."/>
            <person name="Xue W."/>
            <person name="Luo G."/>
        </authorList>
    </citation>
    <scope>NUCLEOTIDE SEQUENCE [LARGE SCALE GENOMIC DNA]</scope>
    <source>
        <strain evidence="1 2">AF15-20</strain>
    </source>
</reference>
<name>A0A395W7N1_9FIRM</name>